<proteinExistence type="predicted"/>
<comment type="subcellular location">
    <subcellularLocation>
        <location evidence="1">Nucleus</location>
    </subcellularLocation>
</comment>
<dbReference type="PANTHER" id="PTHR47338:SF23">
    <property type="entry name" value="ZN(II)2CYS6 TRANSCRIPTION FACTOR (EUROFUNG)"/>
    <property type="match status" value="1"/>
</dbReference>
<dbReference type="InterPro" id="IPR007219">
    <property type="entry name" value="XnlR_reg_dom"/>
</dbReference>
<keyword evidence="9" id="KW-1185">Reference proteome</keyword>
<keyword evidence="3" id="KW-0805">Transcription regulation</keyword>
<dbReference type="Pfam" id="PF04082">
    <property type="entry name" value="Fungal_trans"/>
    <property type="match status" value="1"/>
</dbReference>
<dbReference type="InterPro" id="IPR050815">
    <property type="entry name" value="TF_fung"/>
</dbReference>
<dbReference type="SMART" id="SM00906">
    <property type="entry name" value="Fungal_trans"/>
    <property type="match status" value="1"/>
</dbReference>
<sequence>MRHNAEETDDDAYDEGVRRAGTSKDMNNMTRGDEGPACQAHVECVYDEKTAKPGMRAGAIESLNQRVATLENMFLGQGLLWQQVWRCFDSAGQANSPLTCSLRPSKTLQECTAELRQLLSTLGPEGQGSSADARGPPGTKRRKVDNGEYSTAQAPSSLEFGDLRLPDDLVDSLVDIYFARIQPWIPILHVRRFRQEAKVASERQKLKNVFHAIVSLCARFSDDPRLANPETRSNLAQRCRQSVILESMESFSVENLQALIICAFDTIGSGRGPSTWSIVGSMARTAEHLQLSVEDEDARQPTGGSKSLITRIAFLPPCRDWTEVEGRRRVFWNVFLMDRFCSMATGWNLSLKSAEVRRRLPCEGALWEAGEPLPSPTPYFGVSDQSNQMSGTLPDSRLETDDTAALGGFGYCIEATENLSLVTSFFLQKVVEVTNMHDVQVWLVRFKQLDLRLVQWKIFLPEKWREACALNADGNMDPNLTLAHMTHNTAVVLLHQCIAYPSPDWQASPIRLPSSSSAETCLAAAREVAIIADKFLQDADFLTNPQFAFCLFICGRMLLAHSAYYSTELPREFDVLVNSLWEVSRRWNGPHASLKRPASGDNLASKFASRLTHARQLGPNSTLDIRQPAYSENQGQPRTITSPAARRPEAGQAPFNLTDGAVTHPSEGSNSSIRPGGYLDGQPGHFPVPTEQQDSPDSITLAFPPLPMAFKALSAGQSAMHSPTLGADHAAVVQFEPSMDGFETLNSFLDYPFLPDQRVSMFSHTAGTDPTETGGQ</sequence>
<name>A0ABY0HL77_9PEZI</name>
<evidence type="ECO:0000256" key="4">
    <source>
        <dbReference type="ARBA" id="ARBA00023163"/>
    </source>
</evidence>
<gene>
    <name evidence="8" type="ORF">DL762_000281</name>
</gene>
<evidence type="ECO:0000256" key="1">
    <source>
        <dbReference type="ARBA" id="ARBA00004123"/>
    </source>
</evidence>
<feature type="region of interest" description="Disordered" evidence="6">
    <location>
        <begin position="122"/>
        <end position="151"/>
    </location>
</feature>
<feature type="region of interest" description="Disordered" evidence="6">
    <location>
        <begin position="617"/>
        <end position="697"/>
    </location>
</feature>
<evidence type="ECO:0000313" key="8">
    <source>
        <dbReference type="EMBL" id="RYO95088.1"/>
    </source>
</evidence>
<evidence type="ECO:0000256" key="2">
    <source>
        <dbReference type="ARBA" id="ARBA00022723"/>
    </source>
</evidence>
<dbReference type="PANTHER" id="PTHR47338">
    <property type="entry name" value="ZN(II)2CYS6 TRANSCRIPTION FACTOR (EUROFUNG)-RELATED"/>
    <property type="match status" value="1"/>
</dbReference>
<evidence type="ECO:0000259" key="7">
    <source>
        <dbReference type="SMART" id="SM00906"/>
    </source>
</evidence>
<feature type="region of interest" description="Disordered" evidence="6">
    <location>
        <begin position="1"/>
        <end position="34"/>
    </location>
</feature>
<dbReference type="EMBL" id="QJNS01000005">
    <property type="protein sequence ID" value="RYO95088.1"/>
    <property type="molecule type" value="Genomic_DNA"/>
</dbReference>
<protein>
    <recommendedName>
        <fullName evidence="7">Xylanolytic transcriptional activator regulatory domain-containing protein</fullName>
    </recommendedName>
</protein>
<accession>A0ABY0HL77</accession>
<feature type="domain" description="Xylanolytic transcriptional activator regulatory" evidence="7">
    <location>
        <begin position="275"/>
        <end position="367"/>
    </location>
</feature>
<keyword evidence="5" id="KW-0539">Nucleus</keyword>
<dbReference type="CDD" id="cd12148">
    <property type="entry name" value="fungal_TF_MHR"/>
    <property type="match status" value="1"/>
</dbReference>
<keyword evidence="2" id="KW-0479">Metal-binding</keyword>
<comment type="caution">
    <text evidence="8">The sequence shown here is derived from an EMBL/GenBank/DDBJ whole genome shotgun (WGS) entry which is preliminary data.</text>
</comment>
<keyword evidence="4" id="KW-0804">Transcription</keyword>
<reference evidence="8 9" key="1">
    <citation type="submission" date="2018-06" db="EMBL/GenBank/DDBJ databases">
        <title>Complete Genomes of Monosporascus.</title>
        <authorList>
            <person name="Robinson A.J."/>
            <person name="Natvig D.O."/>
        </authorList>
    </citation>
    <scope>NUCLEOTIDE SEQUENCE [LARGE SCALE GENOMIC DNA]</scope>
    <source>
        <strain evidence="8 9">CBS 609.92</strain>
    </source>
</reference>
<dbReference type="Proteomes" id="UP000294003">
    <property type="component" value="Unassembled WGS sequence"/>
</dbReference>
<evidence type="ECO:0000256" key="6">
    <source>
        <dbReference type="SAM" id="MobiDB-lite"/>
    </source>
</evidence>
<evidence type="ECO:0000256" key="5">
    <source>
        <dbReference type="ARBA" id="ARBA00023242"/>
    </source>
</evidence>
<evidence type="ECO:0000256" key="3">
    <source>
        <dbReference type="ARBA" id="ARBA00023015"/>
    </source>
</evidence>
<organism evidence="8 9">
    <name type="scientific">Monosporascus cannonballus</name>
    <dbReference type="NCBI Taxonomy" id="155416"/>
    <lineage>
        <taxon>Eukaryota</taxon>
        <taxon>Fungi</taxon>
        <taxon>Dikarya</taxon>
        <taxon>Ascomycota</taxon>
        <taxon>Pezizomycotina</taxon>
        <taxon>Sordariomycetes</taxon>
        <taxon>Xylariomycetidae</taxon>
        <taxon>Xylariales</taxon>
        <taxon>Xylariales incertae sedis</taxon>
        <taxon>Monosporascus</taxon>
    </lineage>
</organism>
<feature type="compositionally biased region" description="Polar residues" evidence="6">
    <location>
        <begin position="618"/>
        <end position="642"/>
    </location>
</feature>
<evidence type="ECO:0000313" key="9">
    <source>
        <dbReference type="Proteomes" id="UP000294003"/>
    </source>
</evidence>